<dbReference type="AlphaFoldDB" id="A0A643FZV5"/>
<name>A0A643FZV5_9BURK</name>
<dbReference type="NCBIfam" id="TIGR03424">
    <property type="entry name" value="urea_degr_1"/>
    <property type="match status" value="1"/>
</dbReference>
<dbReference type="InterPro" id="IPR017791">
    <property type="entry name" value="UAAP2"/>
</dbReference>
<sequence>MTNAATATLRTSPLDPAHAAVRHRQPAGEPWLAEIRAGQTVRIVDLEGNQAADVLFYNRHDVAEHYSATDTLLRQGGIYLSSGSVLVSSAGRPMLTIVADTCGRHDTLGGACAAESNTVRYALQKKFMHSCRDNYLLAMAHADAGLSKRDLVPNINFFMNVPVTPEGGLCFADGISGPGKYVELRAEMDVWMLVSNCPQLNNPCNAYNPTPVEFIVWDAATAARAQIA</sequence>
<dbReference type="InterPro" id="IPR018959">
    <property type="entry name" value="DUF1989"/>
</dbReference>
<accession>A0A643FZV5</accession>
<keyword evidence="1" id="KW-0614">Plasmid</keyword>
<proteinExistence type="predicted"/>
<dbReference type="EMBL" id="CP062806">
    <property type="protein sequence ID" value="QOT81969.1"/>
    <property type="molecule type" value="Genomic_DNA"/>
</dbReference>
<dbReference type="PANTHER" id="PTHR31527:SF0">
    <property type="entry name" value="RE64534P"/>
    <property type="match status" value="1"/>
</dbReference>
<geneLocation type="plasmid" evidence="1 2">
    <name>pRK1-2</name>
</geneLocation>
<dbReference type="RefSeq" id="WP_150984834.1">
    <property type="nucleotide sequence ID" value="NZ_CP062806.1"/>
</dbReference>
<evidence type="ECO:0000313" key="1">
    <source>
        <dbReference type="EMBL" id="QOT81969.1"/>
    </source>
</evidence>
<dbReference type="Proteomes" id="UP000397656">
    <property type="component" value="Plasmid pRK1-2"/>
</dbReference>
<dbReference type="Pfam" id="PF09347">
    <property type="entry name" value="DUF1989"/>
    <property type="match status" value="1"/>
</dbReference>
<dbReference type="GeneID" id="98406938"/>
<dbReference type="PANTHER" id="PTHR31527">
    <property type="entry name" value="RE64534P"/>
    <property type="match status" value="1"/>
</dbReference>
<reference evidence="1 2" key="1">
    <citation type="submission" date="2020-10" db="EMBL/GenBank/DDBJ databases">
        <title>Complete genome sequence of Cupriavidus basilensis CCUG 49340T.</title>
        <authorList>
            <person name="Salva-Serra F."/>
            <person name="Donoso R.A."/>
            <person name="Cho K.H."/>
            <person name="Yoo J.A."/>
            <person name="Lee K."/>
            <person name="Yoon S.-H."/>
            <person name="Perez-Pantoja D."/>
            <person name="Moore E.R.B."/>
        </authorList>
    </citation>
    <scope>NUCLEOTIDE SEQUENCE [LARGE SCALE GENOMIC DNA]</scope>
    <source>
        <strain evidence="2">CCUG 49340</strain>
        <plasmid evidence="1 2">pRK1-2</plasmid>
    </source>
</reference>
<protein>
    <submittedName>
        <fullName evidence="1">Urea carboxylase-associated family protein</fullName>
    </submittedName>
</protein>
<gene>
    <name evidence="1" type="ORF">F7R26_038885</name>
</gene>
<organism evidence="1 2">
    <name type="scientific">Cupriavidus basilensis</name>
    <dbReference type="NCBI Taxonomy" id="68895"/>
    <lineage>
        <taxon>Bacteria</taxon>
        <taxon>Pseudomonadati</taxon>
        <taxon>Pseudomonadota</taxon>
        <taxon>Betaproteobacteria</taxon>
        <taxon>Burkholderiales</taxon>
        <taxon>Burkholderiaceae</taxon>
        <taxon>Cupriavidus</taxon>
    </lineage>
</organism>
<evidence type="ECO:0000313" key="2">
    <source>
        <dbReference type="Proteomes" id="UP000397656"/>
    </source>
</evidence>